<dbReference type="Proteomes" id="UP000441797">
    <property type="component" value="Unassembled WGS sequence"/>
</dbReference>
<organism evidence="15 16">
    <name type="scientific">Gloeocapsopsis dulcis AAB1 = 1H9</name>
    <dbReference type="NCBI Taxonomy" id="1433147"/>
    <lineage>
        <taxon>Bacteria</taxon>
        <taxon>Bacillati</taxon>
        <taxon>Cyanobacteriota</taxon>
        <taxon>Cyanophyceae</taxon>
        <taxon>Oscillatoriophycideae</taxon>
        <taxon>Chroococcales</taxon>
        <taxon>Chroococcaceae</taxon>
        <taxon>Gloeocapsopsis</taxon>
        <taxon>Gloeocapsopsis dulcis</taxon>
    </lineage>
</organism>
<dbReference type="Pfam" id="PF02485">
    <property type="entry name" value="Branch"/>
    <property type="match status" value="1"/>
</dbReference>
<dbReference type="OrthoDB" id="7943907at2"/>
<dbReference type="PANTHER" id="PTHR46025:SF3">
    <property type="entry name" value="XYLOSYLTRANSFERASE OXT"/>
    <property type="match status" value="1"/>
</dbReference>
<evidence type="ECO:0000256" key="13">
    <source>
        <dbReference type="ARBA" id="ARBA00023180"/>
    </source>
</evidence>
<evidence type="ECO:0000256" key="7">
    <source>
        <dbReference type="ARBA" id="ARBA00022824"/>
    </source>
</evidence>
<name>A0A6N8FZN8_9CHRO</name>
<dbReference type="InterPro" id="IPR043538">
    <property type="entry name" value="XYLT"/>
</dbReference>
<evidence type="ECO:0000256" key="8">
    <source>
        <dbReference type="ARBA" id="ARBA00022968"/>
    </source>
</evidence>
<evidence type="ECO:0000256" key="3">
    <source>
        <dbReference type="ARBA" id="ARBA00022676"/>
    </source>
</evidence>
<evidence type="ECO:0000256" key="14">
    <source>
        <dbReference type="ARBA" id="ARBA00042865"/>
    </source>
</evidence>
<keyword evidence="7" id="KW-0256">Endoplasmic reticulum</keyword>
<sequence length="308" mass="36433">MICYFIQSHKNPEQILRLVRVIKQSSPYSQVLINHDFSTSYLDLSSLSHYSGIDLIQRKKPAKRGDSSLLAMYLDAIDWLFTHNLDFDWLVCLSGQDYPTQPISTIENFLTQTEHDGFIRYWDVLSPKSLWGKAGEKRFFGQYISLPEWTSWFLRKLGRIEPFTPLLVQWRFSLLGLKAKSHPFNEQFKCYGGWYWNTLSRKCVKYFREYLHEHPEVLKYYQKTLAPEESIMQTVLVNSQQFNLCNDDKRFVEFPADIRSGNARLLTTEDYPKITHGDFHFARKIDSQHDSQLLDMLDERVFYCMITS</sequence>
<dbReference type="EMBL" id="NAPY01000032">
    <property type="protein sequence ID" value="MUL38112.1"/>
    <property type="molecule type" value="Genomic_DNA"/>
</dbReference>
<dbReference type="InterPro" id="IPR003406">
    <property type="entry name" value="Glyco_trans_14"/>
</dbReference>
<dbReference type="AlphaFoldDB" id="A0A6N8FZN8"/>
<evidence type="ECO:0000256" key="12">
    <source>
        <dbReference type="ARBA" id="ARBA00023157"/>
    </source>
</evidence>
<dbReference type="GO" id="GO:0046872">
    <property type="term" value="F:metal ion binding"/>
    <property type="evidence" value="ECO:0007669"/>
    <property type="project" value="UniProtKB-KW"/>
</dbReference>
<reference evidence="15 16" key="1">
    <citation type="journal article" date="2019" name="Front. Microbiol.">
        <title>Genomic Features for Desiccation Tolerance and Sugar Biosynthesis in the Extremophile Gloeocapsopsis sp. UTEX B3054.</title>
        <authorList>
            <person name="Urrejola C."/>
            <person name="Alcorta J."/>
            <person name="Salas L."/>
            <person name="Vasquez M."/>
            <person name="Polz M.F."/>
            <person name="Vicuna R."/>
            <person name="Diez B."/>
        </authorList>
    </citation>
    <scope>NUCLEOTIDE SEQUENCE [LARGE SCALE GENOMIC DNA]</scope>
    <source>
        <strain evidence="15 16">1H9</strain>
    </source>
</reference>
<gene>
    <name evidence="15" type="ORF">BWI75_17695</name>
</gene>
<evidence type="ECO:0000256" key="6">
    <source>
        <dbReference type="ARBA" id="ARBA00022723"/>
    </source>
</evidence>
<evidence type="ECO:0000256" key="9">
    <source>
        <dbReference type="ARBA" id="ARBA00022989"/>
    </source>
</evidence>
<dbReference type="RefSeq" id="WP_105219226.1">
    <property type="nucleotide sequence ID" value="NZ_CAWNSU010000031.1"/>
</dbReference>
<keyword evidence="13" id="KW-0325">Glycoprotein</keyword>
<keyword evidence="9" id="KW-1133">Transmembrane helix</keyword>
<keyword evidence="8" id="KW-0735">Signal-anchor</keyword>
<keyword evidence="4" id="KW-0808">Transferase</keyword>
<evidence type="ECO:0000256" key="11">
    <source>
        <dbReference type="ARBA" id="ARBA00023136"/>
    </source>
</evidence>
<evidence type="ECO:0000256" key="2">
    <source>
        <dbReference type="ARBA" id="ARBA00004648"/>
    </source>
</evidence>
<evidence type="ECO:0000256" key="5">
    <source>
        <dbReference type="ARBA" id="ARBA00022692"/>
    </source>
</evidence>
<evidence type="ECO:0000256" key="10">
    <source>
        <dbReference type="ARBA" id="ARBA00023034"/>
    </source>
</evidence>
<keyword evidence="10" id="KW-0333">Golgi apparatus</keyword>
<dbReference type="GO" id="GO:0016020">
    <property type="term" value="C:membrane"/>
    <property type="evidence" value="ECO:0007669"/>
    <property type="project" value="InterPro"/>
</dbReference>
<evidence type="ECO:0000313" key="16">
    <source>
        <dbReference type="Proteomes" id="UP000441797"/>
    </source>
</evidence>
<comment type="caution">
    <text evidence="15">The sequence shown here is derived from an EMBL/GenBank/DDBJ whole genome shotgun (WGS) entry which is preliminary data.</text>
</comment>
<keyword evidence="3" id="KW-0328">Glycosyltransferase</keyword>
<dbReference type="GO" id="GO:0030158">
    <property type="term" value="F:protein xylosyltransferase activity"/>
    <property type="evidence" value="ECO:0007669"/>
    <property type="project" value="InterPro"/>
</dbReference>
<keyword evidence="16" id="KW-1185">Reference proteome</keyword>
<dbReference type="GO" id="GO:0050650">
    <property type="term" value="P:chondroitin sulfate proteoglycan biosynthetic process"/>
    <property type="evidence" value="ECO:0007669"/>
    <property type="project" value="TreeGrafter"/>
</dbReference>
<evidence type="ECO:0000256" key="4">
    <source>
        <dbReference type="ARBA" id="ARBA00022679"/>
    </source>
</evidence>
<comment type="subcellular location">
    <subcellularLocation>
        <location evidence="2">Endoplasmic reticulum membrane</location>
        <topology evidence="2">Single-pass type II membrane protein</topology>
    </subcellularLocation>
    <subcellularLocation>
        <location evidence="1">Golgi apparatus membrane</location>
        <topology evidence="1">Single-pass type II membrane protein</topology>
    </subcellularLocation>
</comment>
<keyword evidence="5" id="KW-0812">Transmembrane</keyword>
<keyword evidence="12" id="KW-1015">Disulfide bond</keyword>
<keyword evidence="6" id="KW-0479">Metal-binding</keyword>
<dbReference type="GO" id="GO:0015012">
    <property type="term" value="P:heparan sulfate proteoglycan biosynthetic process"/>
    <property type="evidence" value="ECO:0007669"/>
    <property type="project" value="TreeGrafter"/>
</dbReference>
<dbReference type="PANTHER" id="PTHR46025">
    <property type="entry name" value="XYLOSYLTRANSFERASE OXT"/>
    <property type="match status" value="1"/>
</dbReference>
<keyword evidence="11" id="KW-0472">Membrane</keyword>
<evidence type="ECO:0000313" key="15">
    <source>
        <dbReference type="EMBL" id="MUL38112.1"/>
    </source>
</evidence>
<accession>A0A6N8FZN8</accession>
<proteinExistence type="predicted"/>
<evidence type="ECO:0000256" key="1">
    <source>
        <dbReference type="ARBA" id="ARBA00004323"/>
    </source>
</evidence>
<protein>
    <recommendedName>
        <fullName evidence="14">Peptide O-xylosyltransferase</fullName>
    </recommendedName>
</protein>